<keyword evidence="1" id="KW-1133">Transmembrane helix</keyword>
<proteinExistence type="predicted"/>
<name>A0A378RLM3_MYROD</name>
<keyword evidence="1" id="KW-0472">Membrane</keyword>
<sequence>MKRILTHIFFVLVLLFIGATNVLGQEVNTRSAARTKAKIEVEHLGKEKGTFTQKNIEEYRKDSLFSSVELDEGDSHVQEQQDSLVFASALVKVGGYLFSLYFILFAIKKRRTSYVASIQLFDYKYIVYRVLRI</sequence>
<keyword evidence="1" id="KW-0812">Transmembrane</keyword>
<gene>
    <name evidence="2" type="ORF">NCTC11179_01154</name>
</gene>
<accession>A0A378RLM3</accession>
<protein>
    <submittedName>
        <fullName evidence="2">Uncharacterized protein</fullName>
    </submittedName>
</protein>
<feature type="transmembrane region" description="Helical" evidence="1">
    <location>
        <begin position="84"/>
        <end position="107"/>
    </location>
</feature>
<evidence type="ECO:0000313" key="3">
    <source>
        <dbReference type="Proteomes" id="UP000255024"/>
    </source>
</evidence>
<evidence type="ECO:0000256" key="1">
    <source>
        <dbReference type="SAM" id="Phobius"/>
    </source>
</evidence>
<evidence type="ECO:0000313" key="2">
    <source>
        <dbReference type="EMBL" id="STZ27618.1"/>
    </source>
</evidence>
<organism evidence="2 3">
    <name type="scientific">Myroides odoratus</name>
    <name type="common">Flavobacterium odoratum</name>
    <dbReference type="NCBI Taxonomy" id="256"/>
    <lineage>
        <taxon>Bacteria</taxon>
        <taxon>Pseudomonadati</taxon>
        <taxon>Bacteroidota</taxon>
        <taxon>Flavobacteriia</taxon>
        <taxon>Flavobacteriales</taxon>
        <taxon>Flavobacteriaceae</taxon>
        <taxon>Myroides</taxon>
    </lineage>
</organism>
<dbReference type="AlphaFoldDB" id="A0A378RLM3"/>
<keyword evidence="3" id="KW-1185">Reference proteome</keyword>
<dbReference type="Proteomes" id="UP000255024">
    <property type="component" value="Unassembled WGS sequence"/>
</dbReference>
<reference evidence="2 3" key="1">
    <citation type="submission" date="2018-06" db="EMBL/GenBank/DDBJ databases">
        <authorList>
            <consortium name="Pathogen Informatics"/>
            <person name="Doyle S."/>
        </authorList>
    </citation>
    <scope>NUCLEOTIDE SEQUENCE [LARGE SCALE GENOMIC DNA]</scope>
    <source>
        <strain evidence="2 3">NCTC11179</strain>
    </source>
</reference>
<dbReference type="RefSeq" id="WP_115090522.1">
    <property type="nucleotide sequence ID" value="NZ_CP068107.1"/>
</dbReference>
<dbReference type="EMBL" id="UGQL01000001">
    <property type="protein sequence ID" value="STZ27618.1"/>
    <property type="molecule type" value="Genomic_DNA"/>
</dbReference>